<dbReference type="SMART" id="SM00267">
    <property type="entry name" value="GGDEF"/>
    <property type="match status" value="1"/>
</dbReference>
<gene>
    <name evidence="3" type="ORF">MNBD_NITROSPINAE03-755</name>
</gene>
<dbReference type="InterPro" id="IPR050469">
    <property type="entry name" value="Diguanylate_Cyclase"/>
</dbReference>
<organism evidence="3">
    <name type="scientific">hydrothermal vent metagenome</name>
    <dbReference type="NCBI Taxonomy" id="652676"/>
    <lineage>
        <taxon>unclassified sequences</taxon>
        <taxon>metagenomes</taxon>
        <taxon>ecological metagenomes</taxon>
    </lineage>
</organism>
<protein>
    <submittedName>
        <fullName evidence="3">Diguanylate cyclase/phosphodiesterase (GGDEF &amp; EAL domains) with PAS/PAC sensor(S)</fullName>
    </submittedName>
</protein>
<accession>A0A3B1C7T0</accession>
<feature type="coiled-coil region" evidence="1">
    <location>
        <begin position="160"/>
        <end position="194"/>
    </location>
</feature>
<dbReference type="InterPro" id="IPR029787">
    <property type="entry name" value="Nucleotide_cyclase"/>
</dbReference>
<reference evidence="3" key="1">
    <citation type="submission" date="2018-06" db="EMBL/GenBank/DDBJ databases">
        <authorList>
            <person name="Zhirakovskaya E."/>
        </authorList>
    </citation>
    <scope>NUCLEOTIDE SEQUENCE</scope>
</reference>
<dbReference type="PROSITE" id="PS50887">
    <property type="entry name" value="GGDEF"/>
    <property type="match status" value="1"/>
</dbReference>
<dbReference type="PANTHER" id="PTHR45138:SF9">
    <property type="entry name" value="DIGUANYLATE CYCLASE DGCM-RELATED"/>
    <property type="match status" value="1"/>
</dbReference>
<evidence type="ECO:0000259" key="2">
    <source>
        <dbReference type="PROSITE" id="PS50887"/>
    </source>
</evidence>
<evidence type="ECO:0000313" key="3">
    <source>
        <dbReference type="EMBL" id="VAX24202.1"/>
    </source>
</evidence>
<proteinExistence type="predicted"/>
<dbReference type="InterPro" id="IPR000160">
    <property type="entry name" value="GGDEF_dom"/>
</dbReference>
<evidence type="ECO:0000256" key="1">
    <source>
        <dbReference type="SAM" id="Coils"/>
    </source>
</evidence>
<name>A0A3B1C7T0_9ZZZZ</name>
<dbReference type="AlphaFoldDB" id="A0A3B1C7T0"/>
<dbReference type="EMBL" id="UOGB01000289">
    <property type="protein sequence ID" value="VAX24202.1"/>
    <property type="molecule type" value="Genomic_DNA"/>
</dbReference>
<dbReference type="CDD" id="cd01949">
    <property type="entry name" value="GGDEF"/>
    <property type="match status" value="1"/>
</dbReference>
<dbReference type="Pfam" id="PF00990">
    <property type="entry name" value="GGDEF"/>
    <property type="match status" value="1"/>
</dbReference>
<dbReference type="SUPFAM" id="SSF55073">
    <property type="entry name" value="Nucleotide cyclase"/>
    <property type="match status" value="1"/>
</dbReference>
<dbReference type="GO" id="GO:0052621">
    <property type="term" value="F:diguanylate cyclase activity"/>
    <property type="evidence" value="ECO:0007669"/>
    <property type="project" value="TreeGrafter"/>
</dbReference>
<keyword evidence="1" id="KW-0175">Coiled coil</keyword>
<dbReference type="PANTHER" id="PTHR45138">
    <property type="entry name" value="REGULATORY COMPONENTS OF SENSORY TRANSDUCTION SYSTEM"/>
    <property type="match status" value="1"/>
</dbReference>
<dbReference type="InterPro" id="IPR043128">
    <property type="entry name" value="Rev_trsase/Diguanyl_cyclase"/>
</dbReference>
<sequence length="355" mass="40349">MTQTDESNGSVTAIARETISFMSKKKAPLSPNNYRIWFEYFRGQMPELKERIDMLLKEGASFNEELHQKIYKQFLQRDISAEEKKKIEAEIKAVDEASEASRNILKPVVIDLDGLSETGVKYSDTLNDIIEEAAELAETDNIEKIIKRLMDETSTMTSKNSKINKELKKSSAQLEQLRQNLKKARNEARIDDLTRLPNRRAMNERITEEIDKLKTQGSSCVAIIDIDMFKRINDTYGHAIGDKALSTIANQIREAMSSKDVAYRYGGDEFAVIMPDTTLTQAKKRLEEFRKEVKDHEFIIRGIVEKITVSIGVAYLDPSGTIESNLETADGAMYLAKQLGRNNIKTKDDYQSQNA</sequence>
<dbReference type="NCBIfam" id="TIGR00254">
    <property type="entry name" value="GGDEF"/>
    <property type="match status" value="1"/>
</dbReference>
<dbReference type="FunFam" id="3.30.70.270:FF:000001">
    <property type="entry name" value="Diguanylate cyclase domain protein"/>
    <property type="match status" value="1"/>
</dbReference>
<dbReference type="Gene3D" id="3.30.70.270">
    <property type="match status" value="1"/>
</dbReference>
<feature type="domain" description="GGDEF" evidence="2">
    <location>
        <begin position="217"/>
        <end position="349"/>
    </location>
</feature>